<evidence type="ECO:0000313" key="2">
    <source>
        <dbReference type="Proteomes" id="UP001152519"/>
    </source>
</evidence>
<accession>A0A9W4GWN3</accession>
<dbReference type="AlphaFoldDB" id="A0A9W4GWN3"/>
<comment type="caution">
    <text evidence="1">The sequence shown here is derived from an EMBL/GenBank/DDBJ whole genome shotgun (WGS) entry which is preliminary data.</text>
</comment>
<reference evidence="1" key="1">
    <citation type="submission" date="2021-05" db="EMBL/GenBank/DDBJ databases">
        <authorList>
            <person name="Arsene-Ploetze F."/>
        </authorList>
    </citation>
    <scope>NUCLEOTIDE SEQUENCE</scope>
    <source>
        <strain evidence="1">DSM 42138</strain>
    </source>
</reference>
<keyword evidence="2" id="KW-1185">Reference proteome</keyword>
<organism evidence="1 2">
    <name type="scientific">Actinacidiphila cocklensis</name>
    <dbReference type="NCBI Taxonomy" id="887465"/>
    <lineage>
        <taxon>Bacteria</taxon>
        <taxon>Bacillati</taxon>
        <taxon>Actinomycetota</taxon>
        <taxon>Actinomycetes</taxon>
        <taxon>Kitasatosporales</taxon>
        <taxon>Streptomycetaceae</taxon>
        <taxon>Actinacidiphila</taxon>
    </lineage>
</organism>
<proteinExistence type="predicted"/>
<dbReference type="EMBL" id="CAJSLV010000116">
    <property type="protein sequence ID" value="CAG6399133.1"/>
    <property type="molecule type" value="Genomic_DNA"/>
</dbReference>
<name>A0A9W4GWN3_9ACTN</name>
<evidence type="ECO:0000313" key="1">
    <source>
        <dbReference type="EMBL" id="CAG6399133.1"/>
    </source>
</evidence>
<gene>
    <name evidence="1" type="ORF">SCOCK_810016</name>
</gene>
<sequence>MQCFADNSPIRSGPLTGCLFQQLNPCIPETALSEVLSVVRVMGLRAPPPTASQPETSGFHRGRDALRHGRARGTGFTC</sequence>
<dbReference type="Proteomes" id="UP001152519">
    <property type="component" value="Unassembled WGS sequence"/>
</dbReference>
<protein>
    <submittedName>
        <fullName evidence="1">Uncharacterized protein</fullName>
    </submittedName>
</protein>